<dbReference type="GO" id="GO:0008239">
    <property type="term" value="F:dipeptidyl-peptidase activity"/>
    <property type="evidence" value="ECO:0007669"/>
    <property type="project" value="TreeGrafter"/>
</dbReference>
<feature type="non-terminal residue" evidence="2">
    <location>
        <position position="148"/>
    </location>
</feature>
<dbReference type="AlphaFoldDB" id="X1GLQ6"/>
<evidence type="ECO:0000259" key="1">
    <source>
        <dbReference type="Pfam" id="PF00930"/>
    </source>
</evidence>
<accession>X1GLQ6</accession>
<comment type="caution">
    <text evidence="2">The sequence shown here is derived from an EMBL/GenBank/DDBJ whole genome shotgun (WGS) entry which is preliminary data.</text>
</comment>
<dbReference type="Gene3D" id="2.140.10.30">
    <property type="entry name" value="Dipeptidylpeptidase IV, N-terminal domain"/>
    <property type="match status" value="1"/>
</dbReference>
<organism evidence="2">
    <name type="scientific">marine sediment metagenome</name>
    <dbReference type="NCBI Taxonomy" id="412755"/>
    <lineage>
        <taxon>unclassified sequences</taxon>
        <taxon>metagenomes</taxon>
        <taxon>ecological metagenomes</taxon>
    </lineage>
</organism>
<dbReference type="InterPro" id="IPR002469">
    <property type="entry name" value="Peptidase_S9B_N"/>
</dbReference>
<proteinExistence type="predicted"/>
<evidence type="ECO:0000313" key="2">
    <source>
        <dbReference type="EMBL" id="GAH33933.1"/>
    </source>
</evidence>
<dbReference type="Pfam" id="PF00930">
    <property type="entry name" value="DPPIV_N"/>
    <property type="match status" value="1"/>
</dbReference>
<dbReference type="SUPFAM" id="SSF53474">
    <property type="entry name" value="alpha/beta-Hydrolases"/>
    <property type="match status" value="1"/>
</dbReference>
<reference evidence="2" key="1">
    <citation type="journal article" date="2014" name="Front. Microbiol.">
        <title>High frequency of phylogenetically diverse reductive dehalogenase-homologous genes in deep subseafloor sedimentary metagenomes.</title>
        <authorList>
            <person name="Kawai M."/>
            <person name="Futagami T."/>
            <person name="Toyoda A."/>
            <person name="Takaki Y."/>
            <person name="Nishi S."/>
            <person name="Hori S."/>
            <person name="Arai W."/>
            <person name="Tsubouchi T."/>
            <person name="Morono Y."/>
            <person name="Uchiyama I."/>
            <person name="Ito T."/>
            <person name="Fujiyama A."/>
            <person name="Inagaki F."/>
            <person name="Takami H."/>
        </authorList>
    </citation>
    <scope>NUCLEOTIDE SEQUENCE</scope>
    <source>
        <strain evidence="2">Expedition CK06-06</strain>
    </source>
</reference>
<dbReference type="InterPro" id="IPR029058">
    <property type="entry name" value="AB_hydrolase_fold"/>
</dbReference>
<dbReference type="PANTHER" id="PTHR11731:SF193">
    <property type="entry name" value="DIPEPTIDYL PEPTIDASE 9"/>
    <property type="match status" value="1"/>
</dbReference>
<dbReference type="GO" id="GO:0006508">
    <property type="term" value="P:proteolysis"/>
    <property type="evidence" value="ECO:0007669"/>
    <property type="project" value="InterPro"/>
</dbReference>
<sequence length="148" mass="16891">MIVIQGIDQKAGEMYYIASPENPAERYLYKTKISGKGEQTLLSPKDMPGTHLYDVSKDLKWAIHSYQTYERPPVYSLISLPSHDTVKVLEDNTELTDRLAQIEKQPVEFFRISIGEGIVLDGYCIKPPDFNPDKKYPLLFYIYGEPAG</sequence>
<dbReference type="SUPFAM" id="SSF82171">
    <property type="entry name" value="DPP6 N-terminal domain-like"/>
    <property type="match status" value="1"/>
</dbReference>
<dbReference type="PANTHER" id="PTHR11731">
    <property type="entry name" value="PROTEASE FAMILY S9B,C DIPEPTIDYL-PEPTIDASE IV-RELATED"/>
    <property type="match status" value="1"/>
</dbReference>
<protein>
    <recommendedName>
        <fullName evidence="1">Dipeptidylpeptidase IV N-terminal domain-containing protein</fullName>
    </recommendedName>
</protein>
<name>X1GLQ6_9ZZZZ</name>
<gene>
    <name evidence="2" type="ORF">S03H2_17805</name>
</gene>
<dbReference type="InterPro" id="IPR050278">
    <property type="entry name" value="Serine_Prot_S9B/DPPIV"/>
</dbReference>
<dbReference type="EMBL" id="BARU01009205">
    <property type="protein sequence ID" value="GAH33933.1"/>
    <property type="molecule type" value="Genomic_DNA"/>
</dbReference>
<feature type="domain" description="Dipeptidylpeptidase IV N-terminal" evidence="1">
    <location>
        <begin position="4"/>
        <end position="73"/>
    </location>
</feature>